<proteinExistence type="predicted"/>
<evidence type="ECO:0000313" key="1">
    <source>
        <dbReference type="EMBL" id="KAL3318197.1"/>
    </source>
</evidence>
<evidence type="ECO:0000313" key="2">
    <source>
        <dbReference type="Proteomes" id="UP001626550"/>
    </source>
</evidence>
<protein>
    <submittedName>
        <fullName evidence="1">Uncharacterized protein</fullName>
    </submittedName>
</protein>
<gene>
    <name evidence="1" type="ORF">Ciccas_003146</name>
</gene>
<sequence>MLNKYIDAFFQRRFKFIIIYIGLRIDQHKNVSSFLKAGLDASSMRGPDSMVQASSAVDSFFFMIDT</sequence>
<dbReference type="EMBL" id="JBJKFK010000276">
    <property type="protein sequence ID" value="KAL3318197.1"/>
    <property type="molecule type" value="Genomic_DNA"/>
</dbReference>
<reference evidence="1 2" key="1">
    <citation type="submission" date="2024-11" db="EMBL/GenBank/DDBJ databases">
        <title>Adaptive evolution of stress response genes in parasites aligns with host niche diversity.</title>
        <authorList>
            <person name="Hahn C."/>
            <person name="Resl P."/>
        </authorList>
    </citation>
    <scope>NUCLEOTIDE SEQUENCE [LARGE SCALE GENOMIC DNA]</scope>
    <source>
        <strain evidence="1">EGGRZ-B1_66</strain>
        <tissue evidence="1">Body</tissue>
    </source>
</reference>
<keyword evidence="2" id="KW-1185">Reference proteome</keyword>
<organism evidence="1 2">
    <name type="scientific">Cichlidogyrus casuarinus</name>
    <dbReference type="NCBI Taxonomy" id="1844966"/>
    <lineage>
        <taxon>Eukaryota</taxon>
        <taxon>Metazoa</taxon>
        <taxon>Spiralia</taxon>
        <taxon>Lophotrochozoa</taxon>
        <taxon>Platyhelminthes</taxon>
        <taxon>Monogenea</taxon>
        <taxon>Monopisthocotylea</taxon>
        <taxon>Dactylogyridea</taxon>
        <taxon>Ancyrocephalidae</taxon>
        <taxon>Cichlidogyrus</taxon>
    </lineage>
</organism>
<dbReference type="AlphaFoldDB" id="A0ABD2QF87"/>
<dbReference type="Proteomes" id="UP001626550">
    <property type="component" value="Unassembled WGS sequence"/>
</dbReference>
<accession>A0ABD2QF87</accession>
<name>A0ABD2QF87_9PLAT</name>
<comment type="caution">
    <text evidence="1">The sequence shown here is derived from an EMBL/GenBank/DDBJ whole genome shotgun (WGS) entry which is preliminary data.</text>
</comment>